<dbReference type="PROSITE" id="PS00138">
    <property type="entry name" value="SUBTILASE_SER"/>
    <property type="match status" value="1"/>
</dbReference>
<dbReference type="SUPFAM" id="SSF52743">
    <property type="entry name" value="Subtilisin-like"/>
    <property type="match status" value="1"/>
</dbReference>
<dbReference type="PROSITE" id="PS00137">
    <property type="entry name" value="SUBTILASE_HIS"/>
    <property type="match status" value="1"/>
</dbReference>
<dbReference type="Pfam" id="PF00082">
    <property type="entry name" value="Peptidase_S8"/>
    <property type="match status" value="1"/>
</dbReference>
<feature type="active site" description="Charge relay system" evidence="4">
    <location>
        <position position="239"/>
    </location>
</feature>
<proteinExistence type="inferred from homology"/>
<evidence type="ECO:0000256" key="2">
    <source>
        <dbReference type="ARBA" id="ARBA00022801"/>
    </source>
</evidence>
<dbReference type="InterPro" id="IPR023828">
    <property type="entry name" value="Peptidase_S8_Ser-AS"/>
</dbReference>
<keyword evidence="1 4" id="KW-0645">Protease</keyword>
<dbReference type="InterPro" id="IPR015500">
    <property type="entry name" value="Peptidase_S8_subtilisin-rel"/>
</dbReference>
<dbReference type="RefSeq" id="WP_074837567.1">
    <property type="nucleotide sequence ID" value="NZ_CATMKJ010000024.1"/>
</dbReference>
<dbReference type="AlphaFoldDB" id="A0A975WCC6"/>
<dbReference type="PROSITE" id="PS51892">
    <property type="entry name" value="SUBTILASE"/>
    <property type="match status" value="1"/>
</dbReference>
<evidence type="ECO:0000256" key="1">
    <source>
        <dbReference type="ARBA" id="ARBA00022670"/>
    </source>
</evidence>
<sequence length="521" mass="55294">MSHKSSVRDRLAHLEELRGILPTRAQPSETLSGMAEGLRANDIGRAASAARTQLDSLDLDTGRKAVAPELYEDPAMREQMAGFAGAGMNFFHSDADFWNLPLAERENQGGNGLVNRVFVHSQRLLLETSRIALRFEADVPEADRAAIFARHNITRLSSAGLPPDTYRADTGDARALDTCLMLMEEAEVTFAEPDFIEHIGQRLTPNDPDLTRQWHHANILSRNAWDRTQGEGIRVAVIDNGFDTTHPDLIFGAGSGHYRPTFDFVDADFIPGTANIPDGNHGTACAGMIAAIADNNLGGCGVAPGADLRMIACMNDQVGTQLTLARAIAYAADPSKEGVQEEGADIIACSLGPNGAVWTMSAVLSDALDFAAASGRGDKGCAIFWACTNGNHPIGSDQVCSHAEVMAVGRATANDTDNGSGFGPKLDFLAPGVKVWIPASGGTYHETTGTSFAAPCAAGIGALALSQKPDMTAHELRQVLRDTCDKVGPLPYIGGHNIRYGHGRANAEAAVAEARRRGTGL</sequence>
<feature type="active site" description="Charge relay system" evidence="4">
    <location>
        <position position="451"/>
    </location>
</feature>
<feature type="domain" description="Peptidase S8/S53" evidence="5">
    <location>
        <begin position="230"/>
        <end position="502"/>
    </location>
</feature>
<dbReference type="InterPro" id="IPR022398">
    <property type="entry name" value="Peptidase_S8_His-AS"/>
</dbReference>
<dbReference type="InterPro" id="IPR036852">
    <property type="entry name" value="Peptidase_S8/S53_dom_sf"/>
</dbReference>
<name>A0A975WCC6_9RHOB</name>
<dbReference type="Gene3D" id="3.40.50.200">
    <property type="entry name" value="Peptidase S8/S53 domain"/>
    <property type="match status" value="1"/>
</dbReference>
<evidence type="ECO:0000256" key="3">
    <source>
        <dbReference type="ARBA" id="ARBA00022825"/>
    </source>
</evidence>
<accession>A0A975WCC6</accession>
<dbReference type="GO" id="GO:0016020">
    <property type="term" value="C:membrane"/>
    <property type="evidence" value="ECO:0007669"/>
    <property type="project" value="TreeGrafter"/>
</dbReference>
<reference evidence="6 7" key="1">
    <citation type="submission" date="2016-10" db="EMBL/GenBank/DDBJ databases">
        <authorList>
            <person name="Varghese N."/>
            <person name="Submissions S."/>
        </authorList>
    </citation>
    <scope>NUCLEOTIDE SEQUENCE [LARGE SCALE GENOMIC DNA]</scope>
    <source>
        <strain evidence="6 7">FF3</strain>
    </source>
</reference>
<dbReference type="PANTHER" id="PTHR42884:SF14">
    <property type="entry name" value="NEUROENDOCRINE CONVERTASE 1"/>
    <property type="match status" value="1"/>
</dbReference>
<dbReference type="GO" id="GO:0004252">
    <property type="term" value="F:serine-type endopeptidase activity"/>
    <property type="evidence" value="ECO:0007669"/>
    <property type="project" value="UniProtKB-UniRule"/>
</dbReference>
<dbReference type="PRINTS" id="PR00723">
    <property type="entry name" value="SUBTILISIN"/>
</dbReference>
<gene>
    <name evidence="6" type="ORF">SAMN04487940_11343</name>
</gene>
<dbReference type="EMBL" id="FNYY01000013">
    <property type="protein sequence ID" value="SEJ89901.1"/>
    <property type="molecule type" value="Genomic_DNA"/>
</dbReference>
<dbReference type="GO" id="GO:0016485">
    <property type="term" value="P:protein processing"/>
    <property type="evidence" value="ECO:0007669"/>
    <property type="project" value="TreeGrafter"/>
</dbReference>
<keyword evidence="3 4" id="KW-0720">Serine protease</keyword>
<dbReference type="InterPro" id="IPR000209">
    <property type="entry name" value="Peptidase_S8/S53_dom"/>
</dbReference>
<keyword evidence="7" id="KW-1185">Reference proteome</keyword>
<feature type="active site" description="Charge relay system" evidence="4">
    <location>
        <position position="281"/>
    </location>
</feature>
<protein>
    <submittedName>
        <fullName evidence="6">Subtilase family protein</fullName>
    </submittedName>
</protein>
<keyword evidence="2 4" id="KW-0378">Hydrolase</keyword>
<dbReference type="Proteomes" id="UP000182932">
    <property type="component" value="Unassembled WGS sequence"/>
</dbReference>
<dbReference type="PANTHER" id="PTHR42884">
    <property type="entry name" value="PROPROTEIN CONVERTASE SUBTILISIN/KEXIN-RELATED"/>
    <property type="match status" value="1"/>
</dbReference>
<evidence type="ECO:0000256" key="4">
    <source>
        <dbReference type="PROSITE-ProRule" id="PRU01240"/>
    </source>
</evidence>
<organism evidence="6 7">
    <name type="scientific">Marinovum algicola</name>
    <dbReference type="NCBI Taxonomy" id="42444"/>
    <lineage>
        <taxon>Bacteria</taxon>
        <taxon>Pseudomonadati</taxon>
        <taxon>Pseudomonadota</taxon>
        <taxon>Alphaproteobacteria</taxon>
        <taxon>Rhodobacterales</taxon>
        <taxon>Roseobacteraceae</taxon>
        <taxon>Marinovum</taxon>
    </lineage>
</organism>
<evidence type="ECO:0000259" key="5">
    <source>
        <dbReference type="Pfam" id="PF00082"/>
    </source>
</evidence>
<evidence type="ECO:0000313" key="7">
    <source>
        <dbReference type="Proteomes" id="UP000182932"/>
    </source>
</evidence>
<comment type="similarity">
    <text evidence="4">Belongs to the peptidase S8 family.</text>
</comment>
<evidence type="ECO:0000313" key="6">
    <source>
        <dbReference type="EMBL" id="SEJ89901.1"/>
    </source>
</evidence>
<dbReference type="GeneID" id="80819579"/>
<comment type="caution">
    <text evidence="6">The sequence shown here is derived from an EMBL/GenBank/DDBJ whole genome shotgun (WGS) entry which is preliminary data.</text>
</comment>